<dbReference type="PANTHER" id="PTHR31723:SF5">
    <property type="entry name" value="OS01G0248500 PROTEIN"/>
    <property type="match status" value="1"/>
</dbReference>
<dbReference type="EMBL" id="LR862142">
    <property type="protein sequence ID" value="CAD1822698.1"/>
    <property type="molecule type" value="Genomic_DNA"/>
</dbReference>
<proteinExistence type="predicted"/>
<protein>
    <submittedName>
        <fullName evidence="1">Uncharacterized protein</fullName>
    </submittedName>
</protein>
<evidence type="ECO:0000313" key="1">
    <source>
        <dbReference type="EMBL" id="CAD1822698.1"/>
    </source>
</evidence>
<sequence length="150" mass="17089">MAVGSLEEKVQRLVKTWEMEMVHKIRPEDWKTVNPDKFRFSVNDNLAAGAASVRPSAGVDRVVASDLHNSLPARLRPRDTAGLQRPPKIVYKFRHWGYFEGPSKGMLPPVSSRSSSACPFSLLMMRIGWRKWNSFMSVVTSFRLPQRCID</sequence>
<gene>
    <name evidence="1" type="ORF">CB5_LOCUS5909</name>
</gene>
<name>A0A6V7NW28_ANACO</name>
<organism evidence="1">
    <name type="scientific">Ananas comosus var. bracteatus</name>
    <name type="common">red pineapple</name>
    <dbReference type="NCBI Taxonomy" id="296719"/>
    <lineage>
        <taxon>Eukaryota</taxon>
        <taxon>Viridiplantae</taxon>
        <taxon>Streptophyta</taxon>
        <taxon>Embryophyta</taxon>
        <taxon>Tracheophyta</taxon>
        <taxon>Spermatophyta</taxon>
        <taxon>Magnoliopsida</taxon>
        <taxon>Liliopsida</taxon>
        <taxon>Poales</taxon>
        <taxon>Bromeliaceae</taxon>
        <taxon>Bromelioideae</taxon>
        <taxon>Ananas</taxon>
    </lineage>
</organism>
<accession>A0A6V7NW28</accession>
<reference evidence="1" key="1">
    <citation type="submission" date="2020-07" db="EMBL/GenBank/DDBJ databases">
        <authorList>
            <person name="Lin J."/>
        </authorList>
    </citation>
    <scope>NUCLEOTIDE SEQUENCE</scope>
</reference>
<dbReference type="AlphaFoldDB" id="A0A6V7NW28"/>
<dbReference type="PANTHER" id="PTHR31723">
    <property type="entry name" value="PATHOGENESIS-RELATED FAMILY PROTEIN"/>
    <property type="match status" value="1"/>
</dbReference>
<dbReference type="InterPro" id="IPR053218">
    <property type="entry name" value="Pathogen-related_defense"/>
</dbReference>